<keyword evidence="10" id="KW-0732">Signal</keyword>
<keyword evidence="13 24" id="KW-0418">Kinase</keyword>
<evidence type="ECO:0000313" key="24">
    <source>
        <dbReference type="EMBL" id="PQP94423.1"/>
    </source>
</evidence>
<dbReference type="FunFam" id="3.80.10.10:FF:000095">
    <property type="entry name" value="LRR receptor-like serine/threonine-protein kinase GSO1"/>
    <property type="match status" value="1"/>
</dbReference>
<evidence type="ECO:0000256" key="22">
    <source>
        <dbReference type="SAM" id="Phobius"/>
    </source>
</evidence>
<protein>
    <recommendedName>
        <fullName evidence="3">non-specific serine/threonine protein kinase</fullName>
        <ecNumber evidence="3">2.7.11.1</ecNumber>
    </recommendedName>
</protein>
<feature type="binding site" evidence="21">
    <location>
        <position position="677"/>
    </location>
    <ligand>
        <name>ATP</name>
        <dbReference type="ChEBI" id="CHEBI:30616"/>
    </ligand>
</feature>
<accession>A0A314XSY0</accession>
<feature type="domain" description="Protein kinase" evidence="23">
    <location>
        <begin position="648"/>
        <end position="933"/>
    </location>
</feature>
<dbReference type="PANTHER" id="PTHR27008">
    <property type="entry name" value="OS04G0122200 PROTEIN"/>
    <property type="match status" value="1"/>
</dbReference>
<dbReference type="PROSITE" id="PS50011">
    <property type="entry name" value="PROTEIN_KINASE_DOM"/>
    <property type="match status" value="1"/>
</dbReference>
<comment type="catalytic activity">
    <reaction evidence="20">
        <text>L-seryl-[protein] + ATP = O-phospho-L-seryl-[protein] + ADP + H(+)</text>
        <dbReference type="Rhea" id="RHEA:17989"/>
        <dbReference type="Rhea" id="RHEA-COMP:9863"/>
        <dbReference type="Rhea" id="RHEA-COMP:11604"/>
        <dbReference type="ChEBI" id="CHEBI:15378"/>
        <dbReference type="ChEBI" id="CHEBI:29999"/>
        <dbReference type="ChEBI" id="CHEBI:30616"/>
        <dbReference type="ChEBI" id="CHEBI:83421"/>
        <dbReference type="ChEBI" id="CHEBI:456216"/>
        <dbReference type="EC" id="2.7.11.1"/>
    </reaction>
</comment>
<keyword evidence="6" id="KW-0597">Phosphoprotein</keyword>
<keyword evidence="14 21" id="KW-0067">ATP-binding</keyword>
<evidence type="ECO:0000256" key="10">
    <source>
        <dbReference type="ARBA" id="ARBA00022729"/>
    </source>
</evidence>
<evidence type="ECO:0000259" key="23">
    <source>
        <dbReference type="PROSITE" id="PS50011"/>
    </source>
</evidence>
<dbReference type="InterPro" id="IPR001611">
    <property type="entry name" value="Leu-rich_rpt"/>
</dbReference>
<feature type="transmembrane region" description="Helical" evidence="22">
    <location>
        <begin position="595"/>
        <end position="615"/>
    </location>
</feature>
<dbReference type="SMART" id="SM00220">
    <property type="entry name" value="S_TKc"/>
    <property type="match status" value="1"/>
</dbReference>
<evidence type="ECO:0000256" key="15">
    <source>
        <dbReference type="ARBA" id="ARBA00022989"/>
    </source>
</evidence>
<keyword evidence="11" id="KW-0677">Repeat</keyword>
<reference evidence="24 25" key="1">
    <citation type="submission" date="2018-02" db="EMBL/GenBank/DDBJ databases">
        <title>Draft genome of wild Prunus yedoensis var. nudiflora.</title>
        <authorList>
            <person name="Baek S."/>
            <person name="Kim J.-H."/>
            <person name="Choi K."/>
            <person name="Kim G.-B."/>
            <person name="Cho A."/>
            <person name="Jang H."/>
            <person name="Shin C.-H."/>
            <person name="Yu H.-J."/>
            <person name="Mun J.-H."/>
        </authorList>
    </citation>
    <scope>NUCLEOTIDE SEQUENCE [LARGE SCALE GENOMIC DNA]</scope>
    <source>
        <strain evidence="25">cv. Jeju island</strain>
        <tissue evidence="24">Leaf</tissue>
    </source>
</reference>
<dbReference type="InterPro" id="IPR055414">
    <property type="entry name" value="LRR_R13L4/SHOC2-like"/>
</dbReference>
<keyword evidence="25" id="KW-1185">Reference proteome</keyword>
<dbReference type="SUPFAM" id="SSF56112">
    <property type="entry name" value="Protein kinase-like (PK-like)"/>
    <property type="match status" value="1"/>
</dbReference>
<dbReference type="InterPro" id="IPR051809">
    <property type="entry name" value="Plant_receptor-like_S/T_kinase"/>
</dbReference>
<evidence type="ECO:0000256" key="9">
    <source>
        <dbReference type="ARBA" id="ARBA00022692"/>
    </source>
</evidence>
<keyword evidence="16 22" id="KW-0472">Membrane</keyword>
<keyword evidence="15 22" id="KW-1133">Transmembrane helix</keyword>
<keyword evidence="5" id="KW-0723">Serine/threonine-protein kinase</keyword>
<evidence type="ECO:0000256" key="20">
    <source>
        <dbReference type="ARBA" id="ARBA00048679"/>
    </source>
</evidence>
<evidence type="ECO:0000256" key="18">
    <source>
        <dbReference type="ARBA" id="ARBA00023180"/>
    </source>
</evidence>
<dbReference type="GO" id="GO:0005524">
    <property type="term" value="F:ATP binding"/>
    <property type="evidence" value="ECO:0007669"/>
    <property type="project" value="UniProtKB-UniRule"/>
</dbReference>
<organism evidence="24 25">
    <name type="scientific">Prunus yedoensis var. nudiflora</name>
    <dbReference type="NCBI Taxonomy" id="2094558"/>
    <lineage>
        <taxon>Eukaryota</taxon>
        <taxon>Viridiplantae</taxon>
        <taxon>Streptophyta</taxon>
        <taxon>Embryophyta</taxon>
        <taxon>Tracheophyta</taxon>
        <taxon>Spermatophyta</taxon>
        <taxon>Magnoliopsida</taxon>
        <taxon>eudicotyledons</taxon>
        <taxon>Gunneridae</taxon>
        <taxon>Pentapetalae</taxon>
        <taxon>rosids</taxon>
        <taxon>fabids</taxon>
        <taxon>Rosales</taxon>
        <taxon>Rosaceae</taxon>
        <taxon>Amygdaloideae</taxon>
        <taxon>Amygdaleae</taxon>
        <taxon>Prunus</taxon>
    </lineage>
</organism>
<dbReference type="InterPro" id="IPR008271">
    <property type="entry name" value="Ser/Thr_kinase_AS"/>
</dbReference>
<dbReference type="InterPro" id="IPR003591">
    <property type="entry name" value="Leu-rich_rpt_typical-subtyp"/>
</dbReference>
<comment type="catalytic activity">
    <reaction evidence="19">
        <text>L-threonyl-[protein] + ATP = O-phospho-L-threonyl-[protein] + ADP + H(+)</text>
        <dbReference type="Rhea" id="RHEA:46608"/>
        <dbReference type="Rhea" id="RHEA-COMP:11060"/>
        <dbReference type="Rhea" id="RHEA-COMP:11605"/>
        <dbReference type="ChEBI" id="CHEBI:15378"/>
        <dbReference type="ChEBI" id="CHEBI:30013"/>
        <dbReference type="ChEBI" id="CHEBI:30616"/>
        <dbReference type="ChEBI" id="CHEBI:61977"/>
        <dbReference type="ChEBI" id="CHEBI:456216"/>
        <dbReference type="EC" id="2.7.11.1"/>
    </reaction>
</comment>
<dbReference type="PROSITE" id="PS00108">
    <property type="entry name" value="PROTEIN_KINASE_ST"/>
    <property type="match status" value="1"/>
</dbReference>
<dbReference type="SMART" id="SM00369">
    <property type="entry name" value="LRR_TYP"/>
    <property type="match status" value="10"/>
</dbReference>
<keyword evidence="17 24" id="KW-0675">Receptor</keyword>
<dbReference type="FunFam" id="1.10.510.10:FF:000358">
    <property type="entry name" value="Putative leucine-rich repeat receptor-like serine/threonine-protein kinase"/>
    <property type="match status" value="1"/>
</dbReference>
<dbReference type="InterPro" id="IPR001245">
    <property type="entry name" value="Ser-Thr/Tyr_kinase_cat_dom"/>
</dbReference>
<evidence type="ECO:0000256" key="4">
    <source>
        <dbReference type="ARBA" id="ARBA00022475"/>
    </source>
</evidence>
<evidence type="ECO:0000256" key="16">
    <source>
        <dbReference type="ARBA" id="ARBA00023136"/>
    </source>
</evidence>
<dbReference type="EC" id="2.7.11.1" evidence="3"/>
<dbReference type="PROSITE" id="PS00107">
    <property type="entry name" value="PROTEIN_KINASE_ATP"/>
    <property type="match status" value="1"/>
</dbReference>
<dbReference type="InterPro" id="IPR011009">
    <property type="entry name" value="Kinase-like_dom_sf"/>
</dbReference>
<evidence type="ECO:0000256" key="21">
    <source>
        <dbReference type="PROSITE-ProRule" id="PRU10141"/>
    </source>
</evidence>
<proteinExistence type="predicted"/>
<dbReference type="Pfam" id="PF23598">
    <property type="entry name" value="LRR_14"/>
    <property type="match status" value="1"/>
</dbReference>
<evidence type="ECO:0000256" key="17">
    <source>
        <dbReference type="ARBA" id="ARBA00023170"/>
    </source>
</evidence>
<dbReference type="Gene3D" id="1.10.510.10">
    <property type="entry name" value="Transferase(Phosphotransferase) domain 1"/>
    <property type="match status" value="1"/>
</dbReference>
<comment type="caution">
    <text evidence="24">The sequence shown here is derived from an EMBL/GenBank/DDBJ whole genome shotgun (WGS) entry which is preliminary data.</text>
</comment>
<evidence type="ECO:0000256" key="14">
    <source>
        <dbReference type="ARBA" id="ARBA00022840"/>
    </source>
</evidence>
<dbReference type="GO" id="GO:0004674">
    <property type="term" value="F:protein serine/threonine kinase activity"/>
    <property type="evidence" value="ECO:0007669"/>
    <property type="project" value="UniProtKB-KW"/>
</dbReference>
<evidence type="ECO:0000256" key="2">
    <source>
        <dbReference type="ARBA" id="ARBA00004479"/>
    </source>
</evidence>
<dbReference type="PANTHER" id="PTHR27008:SF577">
    <property type="entry name" value="PROTEIN KINASE DOMAIN-CONTAINING PROTEIN"/>
    <property type="match status" value="1"/>
</dbReference>
<keyword evidence="8" id="KW-0808">Transferase</keyword>
<evidence type="ECO:0000256" key="13">
    <source>
        <dbReference type="ARBA" id="ARBA00022777"/>
    </source>
</evidence>
<comment type="subcellular location">
    <subcellularLocation>
        <location evidence="1">Cell membrane</location>
        <topology evidence="1">Single-pass membrane protein</topology>
    </subcellularLocation>
    <subcellularLocation>
        <location evidence="2">Membrane</location>
        <topology evidence="2">Single-pass type I membrane protein</topology>
    </subcellularLocation>
</comment>
<dbReference type="SUPFAM" id="SSF52058">
    <property type="entry name" value="L domain-like"/>
    <property type="match status" value="2"/>
</dbReference>
<dbReference type="Pfam" id="PF00560">
    <property type="entry name" value="LRR_1"/>
    <property type="match status" value="4"/>
</dbReference>
<dbReference type="EMBL" id="PJQY01002344">
    <property type="protein sequence ID" value="PQP94423.1"/>
    <property type="molecule type" value="Genomic_DNA"/>
</dbReference>
<dbReference type="Pfam" id="PF07714">
    <property type="entry name" value="PK_Tyr_Ser-Thr"/>
    <property type="match status" value="1"/>
</dbReference>
<evidence type="ECO:0000256" key="8">
    <source>
        <dbReference type="ARBA" id="ARBA00022679"/>
    </source>
</evidence>
<evidence type="ECO:0000256" key="19">
    <source>
        <dbReference type="ARBA" id="ARBA00047899"/>
    </source>
</evidence>
<evidence type="ECO:0000256" key="7">
    <source>
        <dbReference type="ARBA" id="ARBA00022614"/>
    </source>
</evidence>
<evidence type="ECO:0000256" key="5">
    <source>
        <dbReference type="ARBA" id="ARBA00022527"/>
    </source>
</evidence>
<dbReference type="OrthoDB" id="676979at2759"/>
<dbReference type="AlphaFoldDB" id="A0A314XSY0"/>
<dbReference type="Gene3D" id="3.30.200.20">
    <property type="entry name" value="Phosphorylase Kinase, domain 1"/>
    <property type="match status" value="1"/>
</dbReference>
<evidence type="ECO:0000256" key="6">
    <source>
        <dbReference type="ARBA" id="ARBA00022553"/>
    </source>
</evidence>
<dbReference type="Gene3D" id="3.80.10.10">
    <property type="entry name" value="Ribonuclease Inhibitor"/>
    <property type="match status" value="4"/>
</dbReference>
<evidence type="ECO:0000256" key="11">
    <source>
        <dbReference type="ARBA" id="ARBA00022737"/>
    </source>
</evidence>
<evidence type="ECO:0000256" key="3">
    <source>
        <dbReference type="ARBA" id="ARBA00012513"/>
    </source>
</evidence>
<dbReference type="InterPro" id="IPR017441">
    <property type="entry name" value="Protein_kinase_ATP_BS"/>
</dbReference>
<keyword evidence="12 21" id="KW-0547">Nucleotide-binding</keyword>
<name>A0A314XSY0_PRUYE</name>
<sequence length="967" mass="106072">MASWNQTNHFCGWHGVTCGRRHQRVTSLSLQSLKLAGSISPHVGNLSFLRTLYLQNNSFNHEIPPAIGRLRRLEDVRLHNNSLTGEIPSNISGCSQLIDIFLANNFLVGKIPEELGTLSKLRLIAIQINHLTGSVPYSFGNLSSLNVLSAGTNNLTGSIPDIFGQLNNLSSLGLNLNGLSGVIPPSFFNLSSITSFHASNNKIQGTLPSNLGTVFRIVQYFDINTNKLCGPIPASISNASNLVQLEMGQNQLHGKVPSLKSLISLEELVLAINHLGSGGIGDLTFLCDLTNATRLGTLQIQMNTFGGMLPQCIANLSSLRYFHVNENKIFGSIPNGFGNLVNLESVSLYGNRFSGHIPRNVGRLQKLYDVDMSTNFLSGNVPSSLGNLSQLTRLFLEGNKLQGNVLSTLAQCHNLIILVLEDNDFNGTISQEISGLCSLYELRLSQNHFTGSLPQDIGKLINLEFLDISGNKLFGEIPPSLGSCIKLEYLDMHENFFQGKIPSSLASLRGLTELYLSQDNFSGVIPEFLERFQVLQSLNLSFNNFEGSVPINGIFKNATATSVEGNSKLCGGIPEFHLPKCRVPHKRGLSPTMKLIISLVFGILGVILVLTFLYLQCLRRGKKESASSDSDKFLKVSYQSLLKATDAFSSTNLIGMGSFGSVYKGVLEDGGATIAIKVFNLIRRGAYKSFTAECEALKNIRHRNLVKVLSVCSGSDYRGNDFKALIYEFMVNGSLEEWLHPAGTNGEINERQRSLTFCQRLNTAIDVAMALEYLHHHCETPIVHCDLKPSNVLLDDDMIGHVGDFGLAKFLPITSQTISGDQSSSLGIKGTIGYTPPEYGMGHNVWMQGDVYSYGILLLEMFTGKKPTDNVFQGTLTLHNFVKAAVPEQLVEIVDPVLVQEMVQAEMSTSNHRNEDNARLRMKTEECLISIFEIGLACSAELPGERLDMSDAVAQMCQIRKKHTVQR</sequence>
<dbReference type="STRING" id="2094558.A0A314XSY0"/>
<keyword evidence="4" id="KW-1003">Cell membrane</keyword>
<dbReference type="Proteomes" id="UP000250321">
    <property type="component" value="Unassembled WGS sequence"/>
</dbReference>
<keyword evidence="7" id="KW-0433">Leucine-rich repeat</keyword>
<evidence type="ECO:0000313" key="25">
    <source>
        <dbReference type="Proteomes" id="UP000250321"/>
    </source>
</evidence>
<dbReference type="GO" id="GO:0005886">
    <property type="term" value="C:plasma membrane"/>
    <property type="evidence" value="ECO:0007669"/>
    <property type="project" value="UniProtKB-SubCell"/>
</dbReference>
<keyword evidence="18" id="KW-0325">Glycoprotein</keyword>
<dbReference type="InterPro" id="IPR000719">
    <property type="entry name" value="Prot_kinase_dom"/>
</dbReference>
<keyword evidence="9 22" id="KW-0812">Transmembrane</keyword>
<gene>
    <name evidence="24" type="ORF">Pyn_25896</name>
</gene>
<evidence type="ECO:0000256" key="12">
    <source>
        <dbReference type="ARBA" id="ARBA00022741"/>
    </source>
</evidence>
<dbReference type="FunFam" id="3.30.200.20:FF:000432">
    <property type="entry name" value="LRR receptor-like serine/threonine-protein kinase EFR"/>
    <property type="match status" value="1"/>
</dbReference>
<dbReference type="FunFam" id="3.80.10.10:FF:000288">
    <property type="entry name" value="LRR receptor-like serine/threonine-protein kinase EFR"/>
    <property type="match status" value="1"/>
</dbReference>
<evidence type="ECO:0000256" key="1">
    <source>
        <dbReference type="ARBA" id="ARBA00004162"/>
    </source>
</evidence>
<dbReference type="InterPro" id="IPR032675">
    <property type="entry name" value="LRR_dom_sf"/>
</dbReference>